<keyword evidence="2" id="KW-1185">Reference proteome</keyword>
<evidence type="ECO:0000313" key="1">
    <source>
        <dbReference type="EMBL" id="MBB4264944.1"/>
    </source>
</evidence>
<reference evidence="1 2" key="1">
    <citation type="submission" date="2020-08" db="EMBL/GenBank/DDBJ databases">
        <title>Genome sequencing of Purple Non-Sulfur Bacteria from various extreme environments.</title>
        <authorList>
            <person name="Mayer M."/>
        </authorList>
    </citation>
    <scope>NUCLEOTIDE SEQUENCE [LARGE SCALE GENOMIC DNA]</scope>
    <source>
        <strain evidence="1 2">JA131</strain>
    </source>
</reference>
<dbReference type="Proteomes" id="UP000554286">
    <property type="component" value="Unassembled WGS sequence"/>
</dbReference>
<name>A0A7W6RBK4_9PROT</name>
<dbReference type="EMBL" id="JACIGK010000003">
    <property type="protein sequence ID" value="MBB4264944.1"/>
    <property type="molecule type" value="Genomic_DNA"/>
</dbReference>
<dbReference type="AlphaFoldDB" id="A0A7W6RBK4"/>
<dbReference type="RefSeq" id="WP_184042578.1">
    <property type="nucleotide sequence ID" value="NZ_JACIGK010000003.1"/>
</dbReference>
<comment type="caution">
    <text evidence="1">The sequence shown here is derived from an EMBL/GenBank/DDBJ whole genome shotgun (WGS) entry which is preliminary data.</text>
</comment>
<gene>
    <name evidence="1" type="ORF">GGD89_000555</name>
</gene>
<accession>A0A7W6RBK4</accession>
<organism evidence="1 2">
    <name type="scientific">Roseospira visakhapatnamensis</name>
    <dbReference type="NCBI Taxonomy" id="390880"/>
    <lineage>
        <taxon>Bacteria</taxon>
        <taxon>Pseudomonadati</taxon>
        <taxon>Pseudomonadota</taxon>
        <taxon>Alphaproteobacteria</taxon>
        <taxon>Rhodospirillales</taxon>
        <taxon>Rhodospirillaceae</taxon>
        <taxon>Roseospira</taxon>
    </lineage>
</organism>
<evidence type="ECO:0000313" key="2">
    <source>
        <dbReference type="Proteomes" id="UP000554286"/>
    </source>
</evidence>
<proteinExistence type="predicted"/>
<protein>
    <submittedName>
        <fullName evidence="1">Uncharacterized protein</fullName>
    </submittedName>
</protein>
<sequence length="138" mass="15379">MSTLPELPNPLFASGRSVLARFGYQHRDDQEAREDWAVMWDLLRGDFSAPAGEAVPAFHDLDEPTRGAARDYMVARLIADRNLERCERLHVDIFANGVNTDAVERYAIARDAYEDSVEAFGAARLRLATLLARGDTVA</sequence>